<dbReference type="PROSITE" id="PS50850">
    <property type="entry name" value="MFS"/>
    <property type="match status" value="1"/>
</dbReference>
<evidence type="ECO:0000256" key="5">
    <source>
        <dbReference type="ARBA" id="ARBA00023136"/>
    </source>
</evidence>
<feature type="transmembrane region" description="Helical" evidence="6">
    <location>
        <begin position="172"/>
        <end position="190"/>
    </location>
</feature>
<dbReference type="RefSeq" id="WP_338575202.1">
    <property type="nucleotide sequence ID" value="NZ_CP146369.1"/>
</dbReference>
<dbReference type="PIRSF" id="PIRSF002808">
    <property type="entry name" value="Hexose_phosphate_transp"/>
    <property type="match status" value="1"/>
</dbReference>
<feature type="transmembrane region" description="Helical" evidence="6">
    <location>
        <begin position="82"/>
        <end position="101"/>
    </location>
</feature>
<accession>A0ABZ2I744</accession>
<dbReference type="SUPFAM" id="SSF103473">
    <property type="entry name" value="MFS general substrate transporter"/>
    <property type="match status" value="1"/>
</dbReference>
<dbReference type="Gene3D" id="1.20.1250.20">
    <property type="entry name" value="MFS general substrate transporter like domains"/>
    <property type="match status" value="2"/>
</dbReference>
<dbReference type="InterPro" id="IPR050382">
    <property type="entry name" value="MFS_Na/Anion_cotransporter"/>
</dbReference>
<organism evidence="8 9">
    <name type="scientific">Brevundimonas olei</name>
    <dbReference type="NCBI Taxonomy" id="657642"/>
    <lineage>
        <taxon>Bacteria</taxon>
        <taxon>Pseudomonadati</taxon>
        <taxon>Pseudomonadota</taxon>
        <taxon>Alphaproteobacteria</taxon>
        <taxon>Caulobacterales</taxon>
        <taxon>Caulobacteraceae</taxon>
        <taxon>Brevundimonas</taxon>
    </lineage>
</organism>
<dbReference type="InterPro" id="IPR011701">
    <property type="entry name" value="MFS"/>
</dbReference>
<evidence type="ECO:0000313" key="8">
    <source>
        <dbReference type="EMBL" id="WWT53462.1"/>
    </source>
</evidence>
<evidence type="ECO:0000256" key="4">
    <source>
        <dbReference type="ARBA" id="ARBA00022989"/>
    </source>
</evidence>
<evidence type="ECO:0000256" key="1">
    <source>
        <dbReference type="ARBA" id="ARBA00004651"/>
    </source>
</evidence>
<comment type="subcellular location">
    <subcellularLocation>
        <location evidence="1">Cell membrane</location>
        <topology evidence="1">Multi-pass membrane protein</topology>
    </subcellularLocation>
</comment>
<feature type="domain" description="Major facilitator superfamily (MFS) profile" evidence="7">
    <location>
        <begin position="16"/>
        <end position="410"/>
    </location>
</feature>
<protein>
    <submittedName>
        <fullName evidence="8">MFS transporter</fullName>
    </submittedName>
</protein>
<keyword evidence="3 6" id="KW-0812">Transmembrane</keyword>
<keyword evidence="2" id="KW-1003">Cell membrane</keyword>
<dbReference type="CDD" id="cd17319">
    <property type="entry name" value="MFS_ExuT_GudP_like"/>
    <property type="match status" value="1"/>
</dbReference>
<keyword evidence="4 6" id="KW-1133">Transmembrane helix</keyword>
<evidence type="ECO:0000256" key="3">
    <source>
        <dbReference type="ARBA" id="ARBA00022692"/>
    </source>
</evidence>
<evidence type="ECO:0000313" key="9">
    <source>
        <dbReference type="Proteomes" id="UP001363460"/>
    </source>
</evidence>
<feature type="transmembrane region" description="Helical" evidence="6">
    <location>
        <begin position="53"/>
        <end position="70"/>
    </location>
</feature>
<dbReference type="EMBL" id="CP146369">
    <property type="protein sequence ID" value="WWT53462.1"/>
    <property type="molecule type" value="Genomic_DNA"/>
</dbReference>
<dbReference type="PANTHER" id="PTHR11662:SF399">
    <property type="entry name" value="FI19708P1-RELATED"/>
    <property type="match status" value="1"/>
</dbReference>
<feature type="transmembrane region" description="Helical" evidence="6">
    <location>
        <begin position="384"/>
        <end position="405"/>
    </location>
</feature>
<dbReference type="Pfam" id="PF07690">
    <property type="entry name" value="MFS_1"/>
    <property type="match status" value="1"/>
</dbReference>
<reference evidence="8 9" key="1">
    <citation type="submission" date="2024-02" db="EMBL/GenBank/DDBJ databases">
        <title>Distribution and functional of Brevundimonas-related endobacteria within Verticillium dahliae.</title>
        <authorList>
            <person name="Zeng H."/>
        </authorList>
    </citation>
    <scope>NUCLEOTIDE SEQUENCE [LARGE SCALE GENOMIC DNA]</scope>
    <source>
        <strain evidence="8 9">TRM 44200</strain>
    </source>
</reference>
<keyword evidence="9" id="KW-1185">Reference proteome</keyword>
<feature type="transmembrane region" description="Helical" evidence="6">
    <location>
        <begin position="260"/>
        <end position="284"/>
    </location>
</feature>
<feature type="transmembrane region" description="Helical" evidence="6">
    <location>
        <begin position="296"/>
        <end position="313"/>
    </location>
</feature>
<evidence type="ECO:0000259" key="7">
    <source>
        <dbReference type="PROSITE" id="PS50850"/>
    </source>
</evidence>
<proteinExistence type="predicted"/>
<gene>
    <name evidence="8" type="ORF">V8J38_09280</name>
</gene>
<sequence length="422" mass="45918">MGDAPMMRPTKARLGVVGFAVTLAMLAYIQRVAISQAASPMSTELGLDKGQMGWIFGAFALSYALLEIPMGALGDKFGVRRVLAPLVLIWSAFTALSGAAWNFTSLLVMRFIFGAGEAGCFPNLTKMLSVWLPRRERVQAQSLMWACTRWAGAVTPPIALLIITAVGWRWGFAVFGLLGALWVAAFWFFFKDDPAKHKGVNEAELQLLEGSRALAEEGGGGWSKIFTDVNVLLLVIQYTAFSFVWYFYVTWLPTYLIEAWGLTFAQAAGYAILPLLFGGFGALISGMIPARIPRRAIALFGFVATAALLFTVTKMQNAMVAMVLMALASFCSDLTMPISWNTCVEIGRRYTATVAATMNMFSGLAGFAAPVLGGYILLSESRNWNALLYMMVAAACISAVCWLFLNPDRLAEKNAEIDGSKN</sequence>
<dbReference type="Proteomes" id="UP001363460">
    <property type="component" value="Chromosome"/>
</dbReference>
<feature type="transmembrane region" description="Helical" evidence="6">
    <location>
        <begin position="146"/>
        <end position="166"/>
    </location>
</feature>
<feature type="transmembrane region" description="Helical" evidence="6">
    <location>
        <begin position="107"/>
        <end position="125"/>
    </location>
</feature>
<dbReference type="InterPro" id="IPR020846">
    <property type="entry name" value="MFS_dom"/>
</dbReference>
<feature type="transmembrane region" description="Helical" evidence="6">
    <location>
        <begin position="229"/>
        <end position="248"/>
    </location>
</feature>
<dbReference type="InterPro" id="IPR000849">
    <property type="entry name" value="Sugar_P_transporter"/>
</dbReference>
<evidence type="ECO:0000256" key="2">
    <source>
        <dbReference type="ARBA" id="ARBA00022475"/>
    </source>
</evidence>
<dbReference type="InterPro" id="IPR036259">
    <property type="entry name" value="MFS_trans_sf"/>
</dbReference>
<dbReference type="PANTHER" id="PTHR11662">
    <property type="entry name" value="SOLUTE CARRIER FAMILY 17"/>
    <property type="match status" value="1"/>
</dbReference>
<feature type="transmembrane region" description="Helical" evidence="6">
    <location>
        <begin position="352"/>
        <end position="378"/>
    </location>
</feature>
<feature type="transmembrane region" description="Helical" evidence="6">
    <location>
        <begin position="319"/>
        <end position="340"/>
    </location>
</feature>
<name>A0ABZ2I744_9CAUL</name>
<keyword evidence="5 6" id="KW-0472">Membrane</keyword>
<evidence type="ECO:0000256" key="6">
    <source>
        <dbReference type="SAM" id="Phobius"/>
    </source>
</evidence>